<dbReference type="GO" id="GO:0008276">
    <property type="term" value="F:protein methyltransferase activity"/>
    <property type="evidence" value="ECO:0007669"/>
    <property type="project" value="InterPro"/>
</dbReference>
<dbReference type="InterPro" id="IPR004556">
    <property type="entry name" value="HemK-like"/>
</dbReference>
<comment type="caution">
    <text evidence="5">The sequence shown here is derived from an EMBL/GenBank/DDBJ whole genome shotgun (WGS) entry which is preliminary data.</text>
</comment>
<dbReference type="EMBL" id="JAACLJ010000001">
    <property type="protein sequence ID" value="KAF4594993.1"/>
    <property type="molecule type" value="Genomic_DNA"/>
</dbReference>
<dbReference type="GO" id="GO:0005739">
    <property type="term" value="C:mitochondrion"/>
    <property type="evidence" value="ECO:0007669"/>
    <property type="project" value="TreeGrafter"/>
</dbReference>
<dbReference type="PROSITE" id="PS00092">
    <property type="entry name" value="N6_MTASE"/>
    <property type="match status" value="1"/>
</dbReference>
<organism evidence="5 6">
    <name type="scientific">Ophiocordyceps camponoti-floridani</name>
    <dbReference type="NCBI Taxonomy" id="2030778"/>
    <lineage>
        <taxon>Eukaryota</taxon>
        <taxon>Fungi</taxon>
        <taxon>Dikarya</taxon>
        <taxon>Ascomycota</taxon>
        <taxon>Pezizomycotina</taxon>
        <taxon>Sordariomycetes</taxon>
        <taxon>Hypocreomycetidae</taxon>
        <taxon>Hypocreales</taxon>
        <taxon>Ophiocordycipitaceae</taxon>
        <taxon>Ophiocordyceps</taxon>
    </lineage>
</organism>
<evidence type="ECO:0000313" key="5">
    <source>
        <dbReference type="EMBL" id="KAF4594993.1"/>
    </source>
</evidence>
<dbReference type="Pfam" id="PF13847">
    <property type="entry name" value="Methyltransf_31"/>
    <property type="match status" value="1"/>
</dbReference>
<accession>A0A8H4QCI1</accession>
<proteinExistence type="predicted"/>
<evidence type="ECO:0000256" key="2">
    <source>
        <dbReference type="ARBA" id="ARBA00022679"/>
    </source>
</evidence>
<dbReference type="Proteomes" id="UP000562929">
    <property type="component" value="Unassembled WGS sequence"/>
</dbReference>
<dbReference type="PANTHER" id="PTHR18895">
    <property type="entry name" value="HEMK METHYLTRANSFERASE"/>
    <property type="match status" value="1"/>
</dbReference>
<dbReference type="Gene3D" id="3.40.50.150">
    <property type="entry name" value="Vaccinia Virus protein VP39"/>
    <property type="match status" value="1"/>
</dbReference>
<dbReference type="InterPro" id="IPR025714">
    <property type="entry name" value="Methyltranfer_dom"/>
</dbReference>
<dbReference type="SUPFAM" id="SSF53335">
    <property type="entry name" value="S-adenosyl-L-methionine-dependent methyltransferases"/>
    <property type="match status" value="1"/>
</dbReference>
<dbReference type="AlphaFoldDB" id="A0A8H4QCI1"/>
<gene>
    <name evidence="5" type="ORF">GQ602_000606</name>
</gene>
<evidence type="ECO:0000256" key="1">
    <source>
        <dbReference type="ARBA" id="ARBA00022603"/>
    </source>
</evidence>
<evidence type="ECO:0000256" key="3">
    <source>
        <dbReference type="ARBA" id="ARBA00022691"/>
    </source>
</evidence>
<reference evidence="5 6" key="1">
    <citation type="journal article" date="2020" name="G3 (Bethesda)">
        <title>Genetic Underpinnings of Host Manipulation by Ophiocordyceps as Revealed by Comparative Transcriptomics.</title>
        <authorList>
            <person name="Will I."/>
            <person name="Das B."/>
            <person name="Trinh T."/>
            <person name="Brachmann A."/>
            <person name="Ohm R.A."/>
            <person name="de Bekker C."/>
        </authorList>
    </citation>
    <scope>NUCLEOTIDE SEQUENCE [LARGE SCALE GENOMIC DNA]</scope>
    <source>
        <strain evidence="5 6">EC05</strain>
    </source>
</reference>
<dbReference type="PANTHER" id="PTHR18895:SF74">
    <property type="entry name" value="MTRF1L RELEASE FACTOR GLUTAMINE METHYLTRANSFERASE"/>
    <property type="match status" value="1"/>
</dbReference>
<name>A0A8H4QCI1_9HYPO</name>
<sequence>MPRIPPWLFRQARRESPDLATLLPACRDLVSARNELRWLREHCNEPRRLANLCRDRGRGFPLQYILESQPFGHLDIKCRPGVLIPRSETEAYACHLADLIVGTRFFHSCRPLKVLDLCSGTGCISLLLFSRLQSSFDDLDVLGVDMSPDAIELALENVDRNRKLGHMGYPTTTQSLRFARRDIFEDEAMRPLVGERWDVLVSNPPYIAPRIWNCGMGQVGYSVRKFEPQLALVPGPQVPVSEGWERADAFYARLLDLAVLVDSKLLVLELGDEAQARRILAHFSQHPLAQTSTVEVWRDWPDQTAGEGGDASSLGIVAGSDRAFNVPIRGSGQIRSLFVKKRTINAAVF</sequence>
<keyword evidence="2" id="KW-0808">Transferase</keyword>
<dbReference type="OrthoDB" id="269872at2759"/>
<dbReference type="GO" id="GO:0032259">
    <property type="term" value="P:methylation"/>
    <property type="evidence" value="ECO:0007669"/>
    <property type="project" value="UniProtKB-KW"/>
</dbReference>
<dbReference type="InterPro" id="IPR050320">
    <property type="entry name" value="N5-glutamine_MTase"/>
</dbReference>
<keyword evidence="1 5" id="KW-0489">Methyltransferase</keyword>
<feature type="domain" description="Methyltransferase" evidence="4">
    <location>
        <begin position="112"/>
        <end position="161"/>
    </location>
</feature>
<evidence type="ECO:0000259" key="4">
    <source>
        <dbReference type="Pfam" id="PF13847"/>
    </source>
</evidence>
<dbReference type="CDD" id="cd02440">
    <property type="entry name" value="AdoMet_MTases"/>
    <property type="match status" value="1"/>
</dbReference>
<dbReference type="InterPro" id="IPR029063">
    <property type="entry name" value="SAM-dependent_MTases_sf"/>
</dbReference>
<keyword evidence="6" id="KW-1185">Reference proteome</keyword>
<keyword evidence="3" id="KW-0949">S-adenosyl-L-methionine</keyword>
<dbReference type="InterPro" id="IPR002052">
    <property type="entry name" value="DNA_methylase_N6_adenine_CS"/>
</dbReference>
<dbReference type="NCBIfam" id="TIGR00536">
    <property type="entry name" value="hemK_fam"/>
    <property type="match status" value="1"/>
</dbReference>
<dbReference type="GO" id="GO:0003676">
    <property type="term" value="F:nucleic acid binding"/>
    <property type="evidence" value="ECO:0007669"/>
    <property type="project" value="InterPro"/>
</dbReference>
<evidence type="ECO:0000313" key="6">
    <source>
        <dbReference type="Proteomes" id="UP000562929"/>
    </source>
</evidence>
<protein>
    <submittedName>
        <fullName evidence="5">Modification methylase HemK</fullName>
    </submittedName>
</protein>